<gene>
    <name evidence="2" type="ordered locus">Tgr7_0671</name>
</gene>
<evidence type="ECO:0000256" key="1">
    <source>
        <dbReference type="SAM" id="MobiDB-lite"/>
    </source>
</evidence>
<dbReference type="eggNOG" id="ENOG5033KYS">
    <property type="taxonomic scope" value="Bacteria"/>
</dbReference>
<dbReference type="AlphaFoldDB" id="B8GMD1"/>
<organism evidence="2 3">
    <name type="scientific">Thioalkalivibrio sulfidiphilus (strain HL-EbGR7)</name>
    <dbReference type="NCBI Taxonomy" id="396588"/>
    <lineage>
        <taxon>Bacteria</taxon>
        <taxon>Pseudomonadati</taxon>
        <taxon>Pseudomonadota</taxon>
        <taxon>Gammaproteobacteria</taxon>
        <taxon>Chromatiales</taxon>
        <taxon>Ectothiorhodospiraceae</taxon>
        <taxon>Thioalkalivibrio</taxon>
    </lineage>
</organism>
<dbReference type="Proteomes" id="UP000002383">
    <property type="component" value="Chromosome"/>
</dbReference>
<evidence type="ECO:0000313" key="2">
    <source>
        <dbReference type="EMBL" id="ACL71763.1"/>
    </source>
</evidence>
<dbReference type="HOGENOM" id="CLU_789710_0_0_6"/>
<dbReference type="InterPro" id="IPR011990">
    <property type="entry name" value="TPR-like_helical_dom_sf"/>
</dbReference>
<dbReference type="PROSITE" id="PS51257">
    <property type="entry name" value="PROKAR_LIPOPROTEIN"/>
    <property type="match status" value="1"/>
</dbReference>
<dbReference type="STRING" id="396588.Tgr7_0671"/>
<protein>
    <recommendedName>
        <fullName evidence="4">Tetratricopeptide repeat protein</fullName>
    </recommendedName>
</protein>
<dbReference type="SUPFAM" id="SSF48452">
    <property type="entry name" value="TPR-like"/>
    <property type="match status" value="1"/>
</dbReference>
<keyword evidence="3" id="KW-1185">Reference proteome</keyword>
<accession>B8GMD1</accession>
<evidence type="ECO:0000313" key="3">
    <source>
        <dbReference type="Proteomes" id="UP000002383"/>
    </source>
</evidence>
<name>B8GMD1_THISH</name>
<feature type="region of interest" description="Disordered" evidence="1">
    <location>
        <begin position="223"/>
        <end position="245"/>
    </location>
</feature>
<evidence type="ECO:0008006" key="4">
    <source>
        <dbReference type="Google" id="ProtNLM"/>
    </source>
</evidence>
<dbReference type="EMBL" id="CP001339">
    <property type="protein sequence ID" value="ACL71763.1"/>
    <property type="molecule type" value="Genomic_DNA"/>
</dbReference>
<dbReference type="KEGG" id="tgr:Tgr7_0671"/>
<sequence precursor="true">MRAVPIITLTVLLTAGCALLEPLGMAPETRIEAHTEAGEYGRALALLDRQLAIKPDDAGLRRQRKEIAAQAARFEQDILIEAAEHLRQDNWAAARQSYQHGLSILPDSQALTAARDAYESQRESHLGDLGTRLLLARAHGLVSERPLIDAIHRASPDSLRSRQQQRRTEQEARELADRLMNLGETALGRDDPLLAVEALTLAHALAPAQVSAERLEAAQQARQSRLAALRTRPRTDDTGSNEPDQNEILMSRFQTAFQQDDLLLARQQLEALEARQPGDEGLRPQRQMLNQAIDTRVSAGLEEGRRLYAVGQIHEALEIWRPLKALAPEHRELEAHVERAERVLRRMETLQ</sequence>
<proteinExistence type="predicted"/>
<dbReference type="RefSeq" id="WP_012637251.1">
    <property type="nucleotide sequence ID" value="NC_011901.1"/>
</dbReference>
<reference evidence="2 3" key="1">
    <citation type="journal article" date="2011" name="Stand. Genomic Sci.">
        <title>Complete genome sequence of 'Thioalkalivibrio sulfidophilus' HL-EbGr7.</title>
        <authorList>
            <person name="Muyzer G."/>
            <person name="Sorokin D.Y."/>
            <person name="Mavromatis K."/>
            <person name="Lapidus A."/>
            <person name="Clum A."/>
            <person name="Ivanova N."/>
            <person name="Pati A."/>
            <person name="d'Haeseleer P."/>
            <person name="Woyke T."/>
            <person name="Kyrpides N.C."/>
        </authorList>
    </citation>
    <scope>NUCLEOTIDE SEQUENCE [LARGE SCALE GENOMIC DNA]</scope>
    <source>
        <strain evidence="2 3">HL-EbGR7</strain>
    </source>
</reference>